<dbReference type="Gene3D" id="3.30.70.100">
    <property type="match status" value="1"/>
</dbReference>
<feature type="domain" description="HMA" evidence="1">
    <location>
        <begin position="1"/>
        <end position="67"/>
    </location>
</feature>
<reference evidence="2 3" key="1">
    <citation type="submission" date="2019-02" db="EMBL/GenBank/DDBJ databases">
        <title>Genomic Encyclopedia of Type Strains, Phase IV (KMG-IV): sequencing the most valuable type-strain genomes for metagenomic binning, comparative biology and taxonomic classification.</title>
        <authorList>
            <person name="Goeker M."/>
        </authorList>
    </citation>
    <scope>NUCLEOTIDE SEQUENCE [LARGE SCALE GENOMIC DNA]</scope>
    <source>
        <strain evidence="2 3">DSM 18116</strain>
    </source>
</reference>
<dbReference type="RefSeq" id="WP_130539310.1">
    <property type="nucleotide sequence ID" value="NZ_CP042431.1"/>
</dbReference>
<evidence type="ECO:0000259" key="1">
    <source>
        <dbReference type="PROSITE" id="PS50846"/>
    </source>
</evidence>
<dbReference type="Pfam" id="PF00403">
    <property type="entry name" value="HMA"/>
    <property type="match status" value="1"/>
</dbReference>
<dbReference type="SUPFAM" id="SSF55008">
    <property type="entry name" value="HMA, heavy metal-associated domain"/>
    <property type="match status" value="1"/>
</dbReference>
<keyword evidence="3" id="KW-1185">Reference proteome</keyword>
<dbReference type="AlphaFoldDB" id="A0A4Q7N2B9"/>
<evidence type="ECO:0000313" key="2">
    <source>
        <dbReference type="EMBL" id="RZS74884.1"/>
    </source>
</evidence>
<dbReference type="InterPro" id="IPR006121">
    <property type="entry name" value="HMA_dom"/>
</dbReference>
<dbReference type="OrthoDB" id="1521937at2"/>
<name>A0A4Q7N2B9_9BACT</name>
<dbReference type="InterPro" id="IPR036163">
    <property type="entry name" value="HMA_dom_sf"/>
</dbReference>
<sequence length="73" mass="7950">MTHQYNVTGVTCGGCITNVKRAIESVPGIISADVKKEAPQAVVTMDKHVDTTALQEALKQYGNYQISEFSEPH</sequence>
<dbReference type="Proteomes" id="UP000293874">
    <property type="component" value="Unassembled WGS sequence"/>
</dbReference>
<accession>A0A4Q7N2B9</accession>
<gene>
    <name evidence="2" type="ORF">EV199_0735</name>
</gene>
<dbReference type="PROSITE" id="PS50846">
    <property type="entry name" value="HMA_2"/>
    <property type="match status" value="1"/>
</dbReference>
<dbReference type="CDD" id="cd00371">
    <property type="entry name" value="HMA"/>
    <property type="match status" value="1"/>
</dbReference>
<dbReference type="EMBL" id="SGXA01000001">
    <property type="protein sequence ID" value="RZS74884.1"/>
    <property type="molecule type" value="Genomic_DNA"/>
</dbReference>
<evidence type="ECO:0000313" key="3">
    <source>
        <dbReference type="Proteomes" id="UP000293874"/>
    </source>
</evidence>
<comment type="caution">
    <text evidence="2">The sequence shown here is derived from an EMBL/GenBank/DDBJ whole genome shotgun (WGS) entry which is preliminary data.</text>
</comment>
<dbReference type="GO" id="GO:0046872">
    <property type="term" value="F:metal ion binding"/>
    <property type="evidence" value="ECO:0007669"/>
    <property type="project" value="InterPro"/>
</dbReference>
<organism evidence="2 3">
    <name type="scientific">Pseudobacter ginsenosidimutans</name>
    <dbReference type="NCBI Taxonomy" id="661488"/>
    <lineage>
        <taxon>Bacteria</taxon>
        <taxon>Pseudomonadati</taxon>
        <taxon>Bacteroidota</taxon>
        <taxon>Chitinophagia</taxon>
        <taxon>Chitinophagales</taxon>
        <taxon>Chitinophagaceae</taxon>
        <taxon>Pseudobacter</taxon>
    </lineage>
</organism>
<proteinExistence type="predicted"/>
<protein>
    <submittedName>
        <fullName evidence="2">Copper chaperone CopZ</fullName>
    </submittedName>
</protein>